<dbReference type="PANTHER" id="PTHR10381">
    <property type="entry name" value="ATP-DEPENDENT CLP PROTEASE PROTEOLYTIC SUBUNIT"/>
    <property type="match status" value="1"/>
</dbReference>
<dbReference type="NCBIfam" id="NF001368">
    <property type="entry name" value="PRK00277.1"/>
    <property type="match status" value="1"/>
</dbReference>
<dbReference type="PROSITE" id="PS00382">
    <property type="entry name" value="CLP_PROTEASE_HIS"/>
    <property type="match status" value="1"/>
</dbReference>
<reference evidence="9" key="1">
    <citation type="submission" date="2015-08" db="EMBL/GenBank/DDBJ databases">
        <authorList>
            <person name="Babu N.S."/>
            <person name="Beckwith C.J."/>
            <person name="Beseler K.G."/>
            <person name="Brison A."/>
            <person name="Carone J.V."/>
            <person name="Caskin T.P."/>
            <person name="Diamond M."/>
            <person name="Durham M.E."/>
            <person name="Foxe J.M."/>
            <person name="Go M."/>
            <person name="Henderson B.A."/>
            <person name="Jones I.B."/>
            <person name="McGettigan J.A."/>
            <person name="Micheletti S.J."/>
            <person name="Nasrallah M.E."/>
            <person name="Ortiz D."/>
            <person name="Piller C.R."/>
            <person name="Privatt S.R."/>
            <person name="Schneider S.L."/>
            <person name="Sharp S."/>
            <person name="Smith T.C."/>
            <person name="Stanton J.D."/>
            <person name="Ullery H.E."/>
            <person name="Wilson R.J."/>
            <person name="Serrano M.G."/>
            <person name="Buck G."/>
            <person name="Lee V."/>
            <person name="Wang Y."/>
            <person name="Carvalho R."/>
            <person name="Voegtly L."/>
            <person name="Shi R."/>
            <person name="Duckworth R."/>
            <person name="Johnson A."/>
            <person name="Loviza R."/>
            <person name="Walstead R."/>
            <person name="Shah Z."/>
            <person name="Kiflezghi M."/>
            <person name="Wade K."/>
            <person name="Ball S.L."/>
            <person name="Bradley K.W."/>
            <person name="Asai D.J."/>
            <person name="Bowman C.A."/>
            <person name="Russell D.A."/>
            <person name="Pope W.H."/>
            <person name="Jacobs-Sera D."/>
            <person name="Hendrix R.W."/>
            <person name="Hatfull G.F."/>
        </authorList>
    </citation>
    <scope>NUCLEOTIDE SEQUENCE</scope>
</reference>
<dbReference type="PROSITE" id="PS00381">
    <property type="entry name" value="CLP_PROTEASE_SER"/>
    <property type="match status" value="1"/>
</dbReference>
<dbReference type="SUPFAM" id="SSF52096">
    <property type="entry name" value="ClpP/crotonase"/>
    <property type="match status" value="1"/>
</dbReference>
<evidence type="ECO:0000256" key="8">
    <source>
        <dbReference type="RuleBase" id="RU003567"/>
    </source>
</evidence>
<feature type="active site" evidence="6">
    <location>
        <position position="142"/>
    </location>
</feature>
<sequence length="219" mass="24044">MLSRSVRQAERSLLGALRSYALVPMVVESTSRGERAFDIYSRLLRERIVCVNGPIEDTSANLIIAQLLYLESEHPEKPISMYINSPGGVVTAGLAIYDTMQYIRCPVATLAVGQAASMASLLLASGEPGHRRSLPHSRVMLHQPSGGAQGQASDIAIQAKEILKMRSLLNDLYVQHTGQTQPRIEECLERDFFMSAKEALDFGVVDEVIQPRMHTPAAP</sequence>
<keyword evidence="2 7" id="KW-0645">Protease</keyword>
<evidence type="ECO:0000256" key="5">
    <source>
        <dbReference type="PROSITE-ProRule" id="PRU10085"/>
    </source>
</evidence>
<dbReference type="NCBIfam" id="NF009205">
    <property type="entry name" value="PRK12553.1"/>
    <property type="match status" value="1"/>
</dbReference>
<evidence type="ECO:0000256" key="1">
    <source>
        <dbReference type="ARBA" id="ARBA00007039"/>
    </source>
</evidence>
<dbReference type="PRINTS" id="PR00127">
    <property type="entry name" value="CLPPROTEASEP"/>
</dbReference>
<keyword evidence="4 7" id="KW-0720">Serine protease</keyword>
<dbReference type="GO" id="GO:0004252">
    <property type="term" value="F:serine-type endopeptidase activity"/>
    <property type="evidence" value="ECO:0007669"/>
    <property type="project" value="UniProtKB-EC"/>
</dbReference>
<dbReference type="GO" id="GO:0051117">
    <property type="term" value="F:ATPase binding"/>
    <property type="evidence" value="ECO:0007669"/>
    <property type="project" value="TreeGrafter"/>
</dbReference>
<dbReference type="GO" id="GO:0006515">
    <property type="term" value="P:protein quality control for misfolded or incompletely synthesized proteins"/>
    <property type="evidence" value="ECO:0007669"/>
    <property type="project" value="TreeGrafter"/>
</dbReference>
<dbReference type="Pfam" id="PF00574">
    <property type="entry name" value="CLP_protease"/>
    <property type="match status" value="1"/>
</dbReference>
<evidence type="ECO:0000256" key="6">
    <source>
        <dbReference type="PROSITE-ProRule" id="PRU10086"/>
    </source>
</evidence>
<dbReference type="InterPro" id="IPR023562">
    <property type="entry name" value="ClpP/TepA"/>
</dbReference>
<keyword evidence="3 7" id="KW-0378">Hydrolase</keyword>
<evidence type="ECO:0000256" key="2">
    <source>
        <dbReference type="ARBA" id="ARBA00022670"/>
    </source>
</evidence>
<dbReference type="GO" id="GO:0009840">
    <property type="term" value="C:chloroplastic endopeptidase Clp complex"/>
    <property type="evidence" value="ECO:0007669"/>
    <property type="project" value="UniProtKB-ARBA"/>
</dbReference>
<dbReference type="PANTHER" id="PTHR10381:SF11">
    <property type="entry name" value="ATP-DEPENDENT CLP PROTEASE PROTEOLYTIC SUBUNIT, MITOCHONDRIAL"/>
    <property type="match status" value="1"/>
</dbReference>
<gene>
    <name evidence="9" type="ORF">g.34476</name>
</gene>
<evidence type="ECO:0000256" key="4">
    <source>
        <dbReference type="ARBA" id="ARBA00022825"/>
    </source>
</evidence>
<feature type="active site" evidence="5">
    <location>
        <position position="117"/>
    </location>
</feature>
<proteinExistence type="inferred from homology"/>
<dbReference type="InterPro" id="IPR001907">
    <property type="entry name" value="ClpP"/>
</dbReference>
<dbReference type="InterPro" id="IPR033135">
    <property type="entry name" value="ClpP_His_AS"/>
</dbReference>
<evidence type="ECO:0000256" key="7">
    <source>
        <dbReference type="RuleBase" id="RU000549"/>
    </source>
</evidence>
<comment type="similarity">
    <text evidence="1 8">Belongs to the peptidase S14 family.</text>
</comment>
<dbReference type="AlphaFoldDB" id="A0A1D1ZMC7"/>
<dbReference type="HAMAP" id="MF_00444">
    <property type="entry name" value="ClpP"/>
    <property type="match status" value="1"/>
</dbReference>
<protein>
    <recommendedName>
        <fullName evidence="8">ATP-dependent Clp protease proteolytic subunit</fullName>
        <ecNumber evidence="7">3.4.21.92</ecNumber>
    </recommendedName>
</protein>
<organism evidence="9">
    <name type="scientific">Auxenochlorella protothecoides</name>
    <name type="common">Green microalga</name>
    <name type="synonym">Chlorella protothecoides</name>
    <dbReference type="NCBI Taxonomy" id="3075"/>
    <lineage>
        <taxon>Eukaryota</taxon>
        <taxon>Viridiplantae</taxon>
        <taxon>Chlorophyta</taxon>
        <taxon>core chlorophytes</taxon>
        <taxon>Trebouxiophyceae</taxon>
        <taxon>Chlorellales</taxon>
        <taxon>Chlorellaceae</taxon>
        <taxon>Auxenochlorella</taxon>
    </lineage>
</organism>
<dbReference type="EC" id="3.4.21.92" evidence="7"/>
<dbReference type="FunFam" id="3.90.226.10:FF:000001">
    <property type="entry name" value="ATP-dependent Clp protease proteolytic subunit"/>
    <property type="match status" value="1"/>
</dbReference>
<dbReference type="InterPro" id="IPR029045">
    <property type="entry name" value="ClpP/crotonase-like_dom_sf"/>
</dbReference>
<evidence type="ECO:0000313" key="9">
    <source>
        <dbReference type="EMBL" id="JAT68140.1"/>
    </source>
</evidence>
<dbReference type="EMBL" id="GDKF01010482">
    <property type="protein sequence ID" value="JAT68140.1"/>
    <property type="molecule type" value="Transcribed_RNA"/>
</dbReference>
<dbReference type="InterPro" id="IPR018215">
    <property type="entry name" value="ClpP_Ser_AS"/>
</dbReference>
<dbReference type="GO" id="GO:0009534">
    <property type="term" value="C:chloroplast thylakoid"/>
    <property type="evidence" value="ECO:0007669"/>
    <property type="project" value="UniProtKB-ARBA"/>
</dbReference>
<dbReference type="CDD" id="cd07017">
    <property type="entry name" value="S14_ClpP_2"/>
    <property type="match status" value="1"/>
</dbReference>
<dbReference type="Gene3D" id="3.90.226.10">
    <property type="entry name" value="2-enoyl-CoA Hydratase, Chain A, domain 1"/>
    <property type="match status" value="1"/>
</dbReference>
<dbReference type="GO" id="GO:0004176">
    <property type="term" value="F:ATP-dependent peptidase activity"/>
    <property type="evidence" value="ECO:0007669"/>
    <property type="project" value="InterPro"/>
</dbReference>
<accession>A0A1D1ZMC7</accession>
<name>A0A1D1ZMC7_AUXPR</name>
<evidence type="ECO:0000256" key="3">
    <source>
        <dbReference type="ARBA" id="ARBA00022801"/>
    </source>
</evidence>